<evidence type="ECO:0000256" key="1">
    <source>
        <dbReference type="SAM" id="MobiDB-lite"/>
    </source>
</evidence>
<feature type="compositionally biased region" description="Basic and acidic residues" evidence="1">
    <location>
        <begin position="277"/>
        <end position="288"/>
    </location>
</feature>
<organism evidence="2 3">
    <name type="scientific">Kingdonia uniflora</name>
    <dbReference type="NCBI Taxonomy" id="39325"/>
    <lineage>
        <taxon>Eukaryota</taxon>
        <taxon>Viridiplantae</taxon>
        <taxon>Streptophyta</taxon>
        <taxon>Embryophyta</taxon>
        <taxon>Tracheophyta</taxon>
        <taxon>Spermatophyta</taxon>
        <taxon>Magnoliopsida</taxon>
        <taxon>Ranunculales</taxon>
        <taxon>Circaeasteraceae</taxon>
        <taxon>Kingdonia</taxon>
    </lineage>
</organism>
<reference evidence="2 3" key="1">
    <citation type="journal article" date="2020" name="IScience">
        <title>Genome Sequencing of the Endangered Kingdonia uniflora (Circaeasteraceae, Ranunculales) Reveals Potential Mechanisms of Evolutionary Specialization.</title>
        <authorList>
            <person name="Sun Y."/>
            <person name="Deng T."/>
            <person name="Zhang A."/>
            <person name="Moore M.J."/>
            <person name="Landis J.B."/>
            <person name="Lin N."/>
            <person name="Zhang H."/>
            <person name="Zhang X."/>
            <person name="Huang J."/>
            <person name="Zhang X."/>
            <person name="Sun H."/>
            <person name="Wang H."/>
        </authorList>
    </citation>
    <scope>NUCLEOTIDE SEQUENCE [LARGE SCALE GENOMIC DNA]</scope>
    <source>
        <strain evidence="2">TB1705</strain>
        <tissue evidence="2">Leaf</tissue>
    </source>
</reference>
<feature type="region of interest" description="Disordered" evidence="1">
    <location>
        <begin position="274"/>
        <end position="295"/>
    </location>
</feature>
<dbReference type="Proteomes" id="UP000541444">
    <property type="component" value="Unassembled WGS sequence"/>
</dbReference>
<feature type="compositionally biased region" description="Polar residues" evidence="1">
    <location>
        <begin position="341"/>
        <end position="355"/>
    </location>
</feature>
<feature type="region of interest" description="Disordered" evidence="1">
    <location>
        <begin position="444"/>
        <end position="463"/>
    </location>
</feature>
<dbReference type="EMBL" id="JACGCM010001193">
    <property type="protein sequence ID" value="KAF6159455.1"/>
    <property type="molecule type" value="Genomic_DNA"/>
</dbReference>
<comment type="caution">
    <text evidence="2">The sequence shown here is derived from an EMBL/GenBank/DDBJ whole genome shotgun (WGS) entry which is preliminary data.</text>
</comment>
<gene>
    <name evidence="2" type="ORF">GIB67_032226</name>
</gene>
<evidence type="ECO:0000313" key="2">
    <source>
        <dbReference type="EMBL" id="KAF6159455.1"/>
    </source>
</evidence>
<accession>A0A7J7MX04</accession>
<sequence length="463" mass="51696">HQIEAPAIGAAPTIGATPAIGASAVGAPAVGALAVAEPVIGSSSFATEIRAVVIRVCSQLEKHDKMLLKLDDHDKMLHNHGKMLEQISISIVGDNTLPLGDTPLLGQYQFSTPKKIVKCKREGGNEKEDRKMKKAEPRKKKILKKGLANRVSRKTWVEFPELQNIQSTSKNLLQQVVHGEILEVVNDLMVGDDVEVGSEVNFNAISSEYGGDLLEYILAFVRLSLSFSFPKLLFLLKSLFILFVVYEVKKGDEKYNDDKKDVKEKVKSEEEEVLEIEESKNGDEKVDDVTEEEDSKQPTVVVYYNGKKDVQHDNEASADQTTVISVEEQTLEDEKTKDEASQASVDQTTVVSVEEQTPEDEKTKDEASQLILIESEVDVTLKKRYALTEEEINKRVVKIACEMNRLHAHLDELLPGVLLESFIQRPISQDEKNQVNQVWSLRKDGLSPEAKKDNSSTYMRIGH</sequence>
<keyword evidence="3" id="KW-1185">Reference proteome</keyword>
<proteinExistence type="predicted"/>
<name>A0A7J7MX04_9MAGN</name>
<feature type="compositionally biased region" description="Basic and acidic residues" evidence="1">
    <location>
        <begin position="444"/>
        <end position="454"/>
    </location>
</feature>
<feature type="region of interest" description="Disordered" evidence="1">
    <location>
        <begin position="329"/>
        <end position="366"/>
    </location>
</feature>
<feature type="non-terminal residue" evidence="2">
    <location>
        <position position="1"/>
    </location>
</feature>
<dbReference type="AlphaFoldDB" id="A0A7J7MX04"/>
<protein>
    <submittedName>
        <fullName evidence="2">Uncharacterized protein</fullName>
    </submittedName>
</protein>
<evidence type="ECO:0000313" key="3">
    <source>
        <dbReference type="Proteomes" id="UP000541444"/>
    </source>
</evidence>